<accession>M5CFC1</accession>
<sequence length="149" mass="15974">MLPEPPPDVEACFNSVTCVLGNLLTAIVPALVLVTVALHVLGVEPPKIAIFTQFITDDDIAAVEAEEAAANTKPKAVPIPDSDIPTERSSLLPSARAQTTRPDTWRQITFTVLALLETAGWAVTVVNQARHRDGLLALVTYPAFTHTLL</sequence>
<evidence type="ECO:0000313" key="2">
    <source>
        <dbReference type="EMBL" id="CCO38156.1"/>
    </source>
</evidence>
<dbReference type="Proteomes" id="UP000012065">
    <property type="component" value="Unassembled WGS sequence"/>
</dbReference>
<name>M5CFC1_THACB</name>
<proteinExistence type="predicted"/>
<dbReference type="EMBL" id="CAOJ01018655">
    <property type="protein sequence ID" value="CCO38156.1"/>
    <property type="molecule type" value="Genomic_DNA"/>
</dbReference>
<dbReference type="AlphaFoldDB" id="M5CFC1"/>
<keyword evidence="1" id="KW-0472">Membrane</keyword>
<feature type="transmembrane region" description="Helical" evidence="1">
    <location>
        <begin position="20"/>
        <end position="41"/>
    </location>
</feature>
<reference evidence="2 3" key="1">
    <citation type="journal article" date="2013" name="J. Biotechnol.">
        <title>Establishment and interpretation of the genome sequence of the phytopathogenic fungus Rhizoctonia solani AG1-IB isolate 7/3/14.</title>
        <authorList>
            <person name="Wibberg D.W."/>
            <person name="Jelonek L.J."/>
            <person name="Rupp O.R."/>
            <person name="Hennig M.H."/>
            <person name="Eikmeyer F.E."/>
            <person name="Goesmann A.G."/>
            <person name="Hartmann A.H."/>
            <person name="Borriss R.B."/>
            <person name="Grosch R.G."/>
            <person name="Puehler A.P."/>
            <person name="Schlueter A.S."/>
        </authorList>
    </citation>
    <scope>NUCLEOTIDE SEQUENCE [LARGE SCALE GENOMIC DNA]</scope>
    <source>
        <strain evidence="3">AG1-IB / isolate 7/3/14</strain>
    </source>
</reference>
<dbReference type="HOGENOM" id="CLU_1750934_0_0_1"/>
<keyword evidence="1" id="KW-0812">Transmembrane</keyword>
<keyword evidence="1" id="KW-1133">Transmembrane helix</keyword>
<organism evidence="2 3">
    <name type="scientific">Thanatephorus cucumeris (strain AG1-IB / isolate 7/3/14)</name>
    <name type="common">Lettuce bottom rot fungus</name>
    <name type="synonym">Rhizoctonia solani</name>
    <dbReference type="NCBI Taxonomy" id="1108050"/>
    <lineage>
        <taxon>Eukaryota</taxon>
        <taxon>Fungi</taxon>
        <taxon>Dikarya</taxon>
        <taxon>Basidiomycota</taxon>
        <taxon>Agaricomycotina</taxon>
        <taxon>Agaricomycetes</taxon>
        <taxon>Cantharellales</taxon>
        <taxon>Ceratobasidiaceae</taxon>
        <taxon>Rhizoctonia</taxon>
        <taxon>Rhizoctonia solani AG-1</taxon>
    </lineage>
</organism>
<gene>
    <name evidence="2" type="ORF">BN14_12321</name>
</gene>
<comment type="caution">
    <text evidence="2">The sequence shown here is derived from an EMBL/GenBank/DDBJ whole genome shotgun (WGS) entry which is preliminary data.</text>
</comment>
<evidence type="ECO:0000256" key="1">
    <source>
        <dbReference type="SAM" id="Phobius"/>
    </source>
</evidence>
<evidence type="ECO:0000313" key="3">
    <source>
        <dbReference type="Proteomes" id="UP000012065"/>
    </source>
</evidence>
<protein>
    <submittedName>
        <fullName evidence="2">Uncharacterized protein</fullName>
    </submittedName>
</protein>